<protein>
    <submittedName>
        <fullName evidence="3">Class II glutamine amidotransferase</fullName>
    </submittedName>
</protein>
<dbReference type="Gene3D" id="3.60.20.10">
    <property type="entry name" value="Glutamine Phosphoribosylpyrophosphate, subunit 1, domain 1"/>
    <property type="match status" value="1"/>
</dbReference>
<keyword evidence="1 3" id="KW-0315">Glutamine amidotransferase</keyword>
<dbReference type="InterPro" id="IPR017932">
    <property type="entry name" value="GATase_2_dom"/>
</dbReference>
<evidence type="ECO:0000313" key="6">
    <source>
        <dbReference type="Proteomes" id="UP000809440"/>
    </source>
</evidence>
<name>A0A9Q2S2Z5_9RHOB</name>
<evidence type="ECO:0000313" key="3">
    <source>
        <dbReference type="EMBL" id="MBM2413829.1"/>
    </source>
</evidence>
<organism evidence="3 5">
    <name type="scientific">Marivita cryptomonadis</name>
    <dbReference type="NCBI Taxonomy" id="505252"/>
    <lineage>
        <taxon>Bacteria</taxon>
        <taxon>Pseudomonadati</taxon>
        <taxon>Pseudomonadota</taxon>
        <taxon>Alphaproteobacteria</taxon>
        <taxon>Rhodobacterales</taxon>
        <taxon>Roseobacteraceae</taxon>
        <taxon>Marivita</taxon>
    </lineage>
</organism>
<dbReference type="SUPFAM" id="SSF56235">
    <property type="entry name" value="N-terminal nucleophile aminohydrolases (Ntn hydrolases)"/>
    <property type="match status" value="1"/>
</dbReference>
<proteinExistence type="predicted"/>
<dbReference type="InterPro" id="IPR052373">
    <property type="entry name" value="Gamma-glu_amide_hydrolase"/>
</dbReference>
<dbReference type="OrthoDB" id="9804310at2"/>
<dbReference type="Pfam" id="PF13230">
    <property type="entry name" value="GATase_4"/>
    <property type="match status" value="1"/>
</dbReference>
<dbReference type="InterPro" id="IPR026869">
    <property type="entry name" value="EgtC-like"/>
</dbReference>
<dbReference type="RefSeq" id="WP_085630491.1">
    <property type="nucleotide sequence ID" value="NZ_JAFBWU010000011.1"/>
</dbReference>
<reference evidence="3 6" key="1">
    <citation type="submission" date="2021-01" db="EMBL/GenBank/DDBJ databases">
        <title>Diatom-associated Roseobacters Show Island Model of Population Structure.</title>
        <authorList>
            <person name="Qu L."/>
            <person name="Feng X."/>
            <person name="Chen Y."/>
            <person name="Li L."/>
            <person name="Wang X."/>
            <person name="Hu Z."/>
            <person name="Wang H."/>
            <person name="Luo H."/>
        </authorList>
    </citation>
    <scope>NUCLEOTIDE SEQUENCE</scope>
    <source>
        <strain evidence="4 6">CC28-63</strain>
        <strain evidence="3">CC28-69</strain>
    </source>
</reference>
<dbReference type="Proteomes" id="UP000755667">
    <property type="component" value="Unassembled WGS sequence"/>
</dbReference>
<dbReference type="InterPro" id="IPR029055">
    <property type="entry name" value="Ntn_hydrolases_N"/>
</dbReference>
<dbReference type="PROSITE" id="PS51278">
    <property type="entry name" value="GATASE_TYPE_2"/>
    <property type="match status" value="1"/>
</dbReference>
<dbReference type="Proteomes" id="UP000809440">
    <property type="component" value="Unassembled WGS sequence"/>
</dbReference>
<dbReference type="AlphaFoldDB" id="A0A9Q2S2Z5"/>
<gene>
    <name evidence="3" type="ORF">JQX41_16040</name>
    <name evidence="4" type="ORF">JQX48_16620</name>
</gene>
<feature type="domain" description="Glutamine amidotransferase type-2" evidence="2">
    <location>
        <begin position="2"/>
        <end position="263"/>
    </location>
</feature>
<dbReference type="EMBL" id="JAFBXE010000011">
    <property type="protein sequence ID" value="MBM2413829.1"/>
    <property type="molecule type" value="Genomic_DNA"/>
</dbReference>
<keyword evidence="6" id="KW-1185">Reference proteome</keyword>
<evidence type="ECO:0000313" key="5">
    <source>
        <dbReference type="Proteomes" id="UP000755667"/>
    </source>
</evidence>
<evidence type="ECO:0000256" key="1">
    <source>
        <dbReference type="ARBA" id="ARBA00022962"/>
    </source>
</evidence>
<dbReference type="CDD" id="cd01908">
    <property type="entry name" value="YafJ"/>
    <property type="match status" value="1"/>
</dbReference>
<dbReference type="PANTHER" id="PTHR43187">
    <property type="entry name" value="GLUTAMINE AMIDOTRANSFERASE DUG3-RELATED"/>
    <property type="match status" value="1"/>
</dbReference>
<sequence length="263" mass="28525">MCRLAAYLGPAVPIAHVVVDPAHSLLEQSQHANEAKLAVQGDGFGFAWYAEGAGPGLYRDVLPAWSDGNLLSLCKMIRSPLFLAHVRASTTGETTRLNCHPFAHRRWSFMHNGQVPDIDRIRRALEALLPDDLYLARRGTTDSELIFLLLLAHGLEDNPAEAVQSVVALLQEHSCYGQGCDEAVRLTCVMSDGDAIYAFRHSSDARAPSLYAAETREGGWVLASEPLDSKTLTWAAIEPDALVTLSHGGVSRVPLAFDVARAA</sequence>
<dbReference type="GeneID" id="62641671"/>
<accession>A0A9Q2S2Z5</accession>
<dbReference type="EMBL" id="JAFBXF010000011">
    <property type="protein sequence ID" value="MBM2418611.1"/>
    <property type="molecule type" value="Genomic_DNA"/>
</dbReference>
<evidence type="ECO:0000259" key="2">
    <source>
        <dbReference type="PROSITE" id="PS51278"/>
    </source>
</evidence>
<comment type="caution">
    <text evidence="3">The sequence shown here is derived from an EMBL/GenBank/DDBJ whole genome shotgun (WGS) entry which is preliminary data.</text>
</comment>
<dbReference type="PANTHER" id="PTHR43187:SF1">
    <property type="entry name" value="GLUTAMINE AMIDOTRANSFERASE DUG3-RELATED"/>
    <property type="match status" value="1"/>
</dbReference>
<evidence type="ECO:0000313" key="4">
    <source>
        <dbReference type="EMBL" id="MBM2418611.1"/>
    </source>
</evidence>